<dbReference type="GO" id="GO:0006355">
    <property type="term" value="P:regulation of DNA-templated transcription"/>
    <property type="evidence" value="ECO:0007669"/>
    <property type="project" value="InterPro"/>
</dbReference>
<evidence type="ECO:0000259" key="1">
    <source>
        <dbReference type="PROSITE" id="PS50937"/>
    </source>
</evidence>
<dbReference type="InterPro" id="IPR009061">
    <property type="entry name" value="DNA-bd_dom_put_sf"/>
</dbReference>
<dbReference type="InterPro" id="IPR000551">
    <property type="entry name" value="MerR-type_HTH_dom"/>
</dbReference>
<keyword evidence="3" id="KW-1185">Reference proteome</keyword>
<organism evidence="2 3">
    <name type="scientific">Kitasatospora cheerisanensis KCTC 2395</name>
    <dbReference type="NCBI Taxonomy" id="1348663"/>
    <lineage>
        <taxon>Bacteria</taxon>
        <taxon>Bacillati</taxon>
        <taxon>Actinomycetota</taxon>
        <taxon>Actinomycetes</taxon>
        <taxon>Kitasatosporales</taxon>
        <taxon>Streptomycetaceae</taxon>
        <taxon>Kitasatospora</taxon>
    </lineage>
</organism>
<dbReference type="HOGENOM" id="CLU_3184753_0_0_11"/>
<name>A0A066Z420_9ACTN</name>
<accession>A0A066Z420</accession>
<dbReference type="Proteomes" id="UP000027178">
    <property type="component" value="Unassembled WGS sequence"/>
</dbReference>
<dbReference type="SUPFAM" id="SSF46955">
    <property type="entry name" value="Putative DNA-binding domain"/>
    <property type="match status" value="1"/>
</dbReference>
<dbReference type="EMBL" id="JNBY01000050">
    <property type="protein sequence ID" value="KDN86999.1"/>
    <property type="molecule type" value="Genomic_DNA"/>
</dbReference>
<dbReference type="PROSITE" id="PS50937">
    <property type="entry name" value="HTH_MERR_2"/>
    <property type="match status" value="1"/>
</dbReference>
<comment type="caution">
    <text evidence="2">The sequence shown here is derived from an EMBL/GenBank/DDBJ whole genome shotgun (WGS) entry which is preliminary data.</text>
</comment>
<proteinExistence type="predicted"/>
<dbReference type="Pfam" id="PF00376">
    <property type="entry name" value="MerR"/>
    <property type="match status" value="1"/>
</dbReference>
<evidence type="ECO:0000313" key="2">
    <source>
        <dbReference type="EMBL" id="KDN86999.1"/>
    </source>
</evidence>
<dbReference type="RefSeq" id="WP_244305165.1">
    <property type="nucleotide sequence ID" value="NZ_KK853997.1"/>
</dbReference>
<feature type="domain" description="HTH merR-type" evidence="1">
    <location>
        <begin position="9"/>
        <end position="46"/>
    </location>
</feature>
<dbReference type="Gene3D" id="1.10.1660.10">
    <property type="match status" value="1"/>
</dbReference>
<reference evidence="2 3" key="1">
    <citation type="submission" date="2014-05" db="EMBL/GenBank/DDBJ databases">
        <title>Draft Genome Sequence of Kitasatospora cheerisanensis KCTC 2395.</title>
        <authorList>
            <person name="Nam D.H."/>
        </authorList>
    </citation>
    <scope>NUCLEOTIDE SEQUENCE [LARGE SCALE GENOMIC DNA]</scope>
    <source>
        <strain evidence="2 3">KCTC 2395</strain>
    </source>
</reference>
<evidence type="ECO:0000313" key="3">
    <source>
        <dbReference type="Proteomes" id="UP000027178"/>
    </source>
</evidence>
<gene>
    <name evidence="2" type="ORF">KCH_10840</name>
</gene>
<protein>
    <recommendedName>
        <fullName evidence="1">HTH merR-type domain-containing protein</fullName>
    </recommendedName>
</protein>
<dbReference type="GO" id="GO:0003677">
    <property type="term" value="F:DNA binding"/>
    <property type="evidence" value="ECO:0007669"/>
    <property type="project" value="InterPro"/>
</dbReference>
<sequence length="46" mass="5095">MTGFRPDDRLGIGEVSARTGAAVSALRFYEEPGLIASERDARSRRR</sequence>
<dbReference type="PATRIC" id="fig|1348663.4.peg.1033"/>
<dbReference type="AlphaFoldDB" id="A0A066Z420"/>